<feature type="domain" description="BioF2-like acetyltransferase" evidence="1">
    <location>
        <begin position="196"/>
        <end position="283"/>
    </location>
</feature>
<reference evidence="2" key="3">
    <citation type="submission" date="2022-12" db="EMBL/GenBank/DDBJ databases">
        <title>Development of a Multilocus Sequence Typing Scheme for Bacteroides fragilis Based on Whole Genome Sequencing Data and Clinical Application.</title>
        <authorList>
            <person name="Nielsen F.D."/>
            <person name="Justesen U.S."/>
        </authorList>
    </citation>
    <scope>NUCLEOTIDE SEQUENCE</scope>
    <source>
        <strain evidence="2">BF_BC_VIB_DK_2012_57</strain>
    </source>
</reference>
<organism evidence="2 7">
    <name type="scientific">Bacteroides fragilis</name>
    <dbReference type="NCBI Taxonomy" id="817"/>
    <lineage>
        <taxon>Bacteria</taxon>
        <taxon>Pseudomonadati</taxon>
        <taxon>Bacteroidota</taxon>
        <taxon>Bacteroidia</taxon>
        <taxon>Bacteroidales</taxon>
        <taxon>Bacteroidaceae</taxon>
        <taxon>Bacteroides</taxon>
    </lineage>
</organism>
<evidence type="ECO:0000313" key="3">
    <source>
        <dbReference type="EMBL" id="TWV38619.1"/>
    </source>
</evidence>
<dbReference type="Proteomes" id="UP000319026">
    <property type="component" value="Unassembled WGS sequence"/>
</dbReference>
<dbReference type="Gene3D" id="3.40.630.30">
    <property type="match status" value="1"/>
</dbReference>
<dbReference type="AlphaFoldDB" id="A0A5C6JB19"/>
<dbReference type="EMBL" id="VOHV01000010">
    <property type="protein sequence ID" value="TWV38619.1"/>
    <property type="molecule type" value="Genomic_DNA"/>
</dbReference>
<evidence type="ECO:0000313" key="7">
    <source>
        <dbReference type="Proteomes" id="UP001078742"/>
    </source>
</evidence>
<reference evidence="4 6" key="2">
    <citation type="submission" date="2019-07" db="EMBL/GenBank/DDBJ databases">
        <title>Genome Sequencing of Bacteroides fragilis.</title>
        <authorList>
            <person name="Pinto K.M."/>
            <person name="Ruoff K.L."/>
            <person name="Price C.E."/>
            <person name="Valls R.A."/>
            <person name="O'Toole G.A."/>
        </authorList>
    </citation>
    <scope>NUCLEOTIDE SEQUENCE [LARGE SCALE GENOMIC DNA]</scope>
    <source>
        <strain evidence="4 6">AD135F_3B</strain>
    </source>
</reference>
<reference evidence="3 5" key="1">
    <citation type="submission" date="2019-07" db="EMBL/GenBank/DDBJ databases">
        <title>Genome sequencing of Bacteroides fragilis.</title>
        <authorList>
            <person name="Galasyn E.V."/>
            <person name="Ruoff K.L."/>
            <person name="Price C.E."/>
            <person name="Valls R.A."/>
            <person name="O'Toole G.A."/>
        </authorList>
    </citation>
    <scope>NUCLEOTIDE SEQUENCE [LARGE SCALE GENOMIC DNA]</scope>
    <source>
        <strain evidence="3 5">AD135F_1B</strain>
    </source>
</reference>
<evidence type="ECO:0000259" key="1">
    <source>
        <dbReference type="Pfam" id="PF13480"/>
    </source>
</evidence>
<dbReference type="InterPro" id="IPR016181">
    <property type="entry name" value="Acyl_CoA_acyltransferase"/>
</dbReference>
<evidence type="ECO:0000313" key="2">
    <source>
        <dbReference type="EMBL" id="MCZ2572337.1"/>
    </source>
</evidence>
<dbReference type="SUPFAM" id="SSF55729">
    <property type="entry name" value="Acyl-CoA N-acyltransferases (Nat)"/>
    <property type="match status" value="1"/>
</dbReference>
<evidence type="ECO:0000313" key="5">
    <source>
        <dbReference type="Proteomes" id="UP000315444"/>
    </source>
</evidence>
<dbReference type="Proteomes" id="UP000315444">
    <property type="component" value="Unassembled WGS sequence"/>
</dbReference>
<accession>A0A5C6JB19</accession>
<comment type="caution">
    <text evidence="2">The sequence shown here is derived from an EMBL/GenBank/DDBJ whole genome shotgun (WGS) entry which is preliminary data.</text>
</comment>
<dbReference type="Proteomes" id="UP001078742">
    <property type="component" value="Unassembled WGS sequence"/>
</dbReference>
<name>A0A5C6JB19_BACFG</name>
<evidence type="ECO:0000313" key="4">
    <source>
        <dbReference type="EMBL" id="TWV45864.1"/>
    </source>
</evidence>
<dbReference type="InterPro" id="IPR038740">
    <property type="entry name" value="BioF2-like_GNAT_dom"/>
</dbReference>
<dbReference type="RefSeq" id="WP_032558254.1">
    <property type="nucleotide sequence ID" value="NZ_CP131534.1"/>
</dbReference>
<dbReference type="EMBL" id="JAPUAV010000008">
    <property type="protein sequence ID" value="MCZ2572337.1"/>
    <property type="molecule type" value="Genomic_DNA"/>
</dbReference>
<evidence type="ECO:0000313" key="6">
    <source>
        <dbReference type="Proteomes" id="UP000319026"/>
    </source>
</evidence>
<gene>
    <name evidence="4" type="ORF">FSA03_20330</name>
    <name evidence="3" type="ORF">FSA06_19810</name>
    <name evidence="2" type="ORF">O1420_13105</name>
</gene>
<dbReference type="EMBL" id="VOHT01000010">
    <property type="protein sequence ID" value="TWV45864.1"/>
    <property type="molecule type" value="Genomic_DNA"/>
</dbReference>
<dbReference type="Pfam" id="PF13480">
    <property type="entry name" value="Acetyltransf_6"/>
    <property type="match status" value="1"/>
</dbReference>
<proteinExistence type="predicted"/>
<sequence>MINQYSNIVWGTGLPYDYNFFLKEKYHSMTFTCEYLDIFKNIRSSAEYMILYEEENIVDLFIFEVKGNKCICYNDLICIDQNQWKFFCDNIFLKYNKIKEIILSRLYNQIQMKNQIVVGLTNDSLFDLPQCVDDYFLMMGTQTRRHIKNYRVRLNKNFPNNLFECRSGGDIEKDIVERIIDLNSQRMIAKGNIPGIDEEYKNNICQYAKNYGCVAFISINEQIIAGTICYILYDDVYLHVIAHDNSYSKFNVGQICLFELISYCINNKKKTFHFLWGVSDYKKRFLGKPYTLTSYKIYRSKSFVYLKDYGLYCSKRLLTRIKSSHYLDFIKERIKEVRRKRSKLFQ</sequence>
<protein>
    <submittedName>
        <fullName evidence="2">GNAT family N-acetyltransferase</fullName>
    </submittedName>
</protein>